<keyword evidence="2" id="KW-1185">Reference proteome</keyword>
<evidence type="ECO:0000313" key="1">
    <source>
        <dbReference type="EMBL" id="KAI9916833.1"/>
    </source>
</evidence>
<proteinExistence type="predicted"/>
<protein>
    <submittedName>
        <fullName evidence="1">Uncharacterized protein</fullName>
    </submittedName>
</protein>
<sequence>MEDADLIDEKAGNRMETSPSRRGRNTLNFTVLRISSEATVVGLFVRPDALCVPTGINRYEKRDNREKKVALHVIGARAESLMPRYLWDELSCFYPRRQFDIKLIGDHVPIIAKAQYDGHGHEIGQIV</sequence>
<comment type="caution">
    <text evidence="1">The sequence shown here is derived from an EMBL/GenBank/DDBJ whole genome shotgun (WGS) entry which is preliminary data.</text>
</comment>
<accession>A0ACC0WFX2</accession>
<evidence type="ECO:0000313" key="2">
    <source>
        <dbReference type="Proteomes" id="UP001163321"/>
    </source>
</evidence>
<organism evidence="1 2">
    <name type="scientific">Peronosclerospora sorghi</name>
    <dbReference type="NCBI Taxonomy" id="230839"/>
    <lineage>
        <taxon>Eukaryota</taxon>
        <taxon>Sar</taxon>
        <taxon>Stramenopiles</taxon>
        <taxon>Oomycota</taxon>
        <taxon>Peronosporomycetes</taxon>
        <taxon>Peronosporales</taxon>
        <taxon>Peronosporaceae</taxon>
        <taxon>Peronosclerospora</taxon>
    </lineage>
</organism>
<gene>
    <name evidence="1" type="ORF">PsorP6_017118</name>
</gene>
<reference evidence="1 2" key="1">
    <citation type="journal article" date="2022" name="bioRxiv">
        <title>The genome of the oomycete Peronosclerospora sorghi, a cosmopolitan pathogen of maize and sorghum, is inflated with dispersed pseudogenes.</title>
        <authorList>
            <person name="Fletcher K."/>
            <person name="Martin F."/>
            <person name="Isakeit T."/>
            <person name="Cavanaugh K."/>
            <person name="Magill C."/>
            <person name="Michelmore R."/>
        </authorList>
    </citation>
    <scope>NUCLEOTIDE SEQUENCE [LARGE SCALE GENOMIC DNA]</scope>
    <source>
        <strain evidence="1">P6</strain>
    </source>
</reference>
<dbReference type="Proteomes" id="UP001163321">
    <property type="component" value="Chromosome 2"/>
</dbReference>
<name>A0ACC0WFX2_9STRA</name>
<dbReference type="EMBL" id="CM047581">
    <property type="protein sequence ID" value="KAI9916833.1"/>
    <property type="molecule type" value="Genomic_DNA"/>
</dbReference>